<protein>
    <submittedName>
        <fullName evidence="2">Isoflavone reductase family protein</fullName>
    </submittedName>
</protein>
<proteinExistence type="predicted"/>
<reference evidence="2" key="1">
    <citation type="submission" date="2023-02" db="EMBL/GenBank/DDBJ databases">
        <title>Genome of toxic invasive species Heracleum sosnowskyi carries increased number of genes despite the absence of recent whole-genome duplications.</title>
        <authorList>
            <person name="Schelkunov M."/>
            <person name="Shtratnikova V."/>
            <person name="Makarenko M."/>
            <person name="Klepikova A."/>
            <person name="Omelchenko D."/>
            <person name="Novikova G."/>
            <person name="Obukhova E."/>
            <person name="Bogdanov V."/>
            <person name="Penin A."/>
            <person name="Logacheva M."/>
        </authorList>
    </citation>
    <scope>NUCLEOTIDE SEQUENCE</scope>
    <source>
        <strain evidence="2">Hsosn_3</strain>
        <tissue evidence="2">Leaf</tissue>
    </source>
</reference>
<reference evidence="2" key="2">
    <citation type="submission" date="2023-05" db="EMBL/GenBank/DDBJ databases">
        <authorList>
            <person name="Schelkunov M.I."/>
        </authorList>
    </citation>
    <scope>NUCLEOTIDE SEQUENCE</scope>
    <source>
        <strain evidence="2">Hsosn_3</strain>
        <tissue evidence="2">Leaf</tissue>
    </source>
</reference>
<feature type="compositionally biased region" description="Low complexity" evidence="1">
    <location>
        <begin position="164"/>
        <end position="177"/>
    </location>
</feature>
<name>A0AAD8N7Y1_9APIA</name>
<feature type="compositionally biased region" description="Polar residues" evidence="1">
    <location>
        <begin position="186"/>
        <end position="196"/>
    </location>
</feature>
<accession>A0AAD8N7Y1</accession>
<organism evidence="2 3">
    <name type="scientific">Heracleum sosnowskyi</name>
    <dbReference type="NCBI Taxonomy" id="360622"/>
    <lineage>
        <taxon>Eukaryota</taxon>
        <taxon>Viridiplantae</taxon>
        <taxon>Streptophyta</taxon>
        <taxon>Embryophyta</taxon>
        <taxon>Tracheophyta</taxon>
        <taxon>Spermatophyta</taxon>
        <taxon>Magnoliopsida</taxon>
        <taxon>eudicotyledons</taxon>
        <taxon>Gunneridae</taxon>
        <taxon>Pentapetalae</taxon>
        <taxon>asterids</taxon>
        <taxon>campanulids</taxon>
        <taxon>Apiales</taxon>
        <taxon>Apiaceae</taxon>
        <taxon>Apioideae</taxon>
        <taxon>apioid superclade</taxon>
        <taxon>Tordylieae</taxon>
        <taxon>Tordyliinae</taxon>
        <taxon>Heracleum</taxon>
    </lineage>
</organism>
<keyword evidence="3" id="KW-1185">Reference proteome</keyword>
<gene>
    <name evidence="2" type="ORF">POM88_009120</name>
</gene>
<feature type="compositionally biased region" description="Low complexity" evidence="1">
    <location>
        <begin position="16"/>
        <end position="26"/>
    </location>
</feature>
<dbReference type="PANTHER" id="PTHR33472:SF24">
    <property type="entry name" value="VEGETATIVE CELL WALL PROTEIN GP1-LIKE"/>
    <property type="match status" value="1"/>
</dbReference>
<feature type="region of interest" description="Disordered" evidence="1">
    <location>
        <begin position="524"/>
        <end position="546"/>
    </location>
</feature>
<feature type="compositionally biased region" description="Basic and acidic residues" evidence="1">
    <location>
        <begin position="262"/>
        <end position="272"/>
    </location>
</feature>
<feature type="compositionally biased region" description="Polar residues" evidence="1">
    <location>
        <begin position="27"/>
        <end position="44"/>
    </location>
</feature>
<dbReference type="AlphaFoldDB" id="A0AAD8N7Y1"/>
<comment type="caution">
    <text evidence="2">The sequence shown here is derived from an EMBL/GenBank/DDBJ whole genome shotgun (WGS) entry which is preliminary data.</text>
</comment>
<evidence type="ECO:0000313" key="3">
    <source>
        <dbReference type="Proteomes" id="UP001237642"/>
    </source>
</evidence>
<evidence type="ECO:0000313" key="2">
    <source>
        <dbReference type="EMBL" id="KAK1399257.1"/>
    </source>
</evidence>
<dbReference type="EMBL" id="JAUIZM010000002">
    <property type="protein sequence ID" value="KAK1399257.1"/>
    <property type="molecule type" value="Genomic_DNA"/>
</dbReference>
<dbReference type="Proteomes" id="UP001237642">
    <property type="component" value="Unassembled WGS sequence"/>
</dbReference>
<feature type="compositionally biased region" description="Basic and acidic residues" evidence="1">
    <location>
        <begin position="426"/>
        <end position="444"/>
    </location>
</feature>
<feature type="compositionally biased region" description="Polar residues" evidence="1">
    <location>
        <begin position="203"/>
        <end position="227"/>
    </location>
</feature>
<feature type="region of interest" description="Disordered" evidence="1">
    <location>
        <begin position="409"/>
        <end position="454"/>
    </location>
</feature>
<feature type="compositionally biased region" description="Polar residues" evidence="1">
    <location>
        <begin position="324"/>
        <end position="338"/>
    </location>
</feature>
<sequence>MGEQRQRFSFRLPWLAAPAPTRRPAPVTNNPSRATSSNNQPTANPSTTSQKSPSQSSSSSQTPKALPRASTSTKTSSKPTSTESPNITPQSATKTKNPAPTSTSPSQPIAENRRPSLTTAQPIRPATQTSPLRSPDQLVVQNSSSQDRAPPKQQPPSPSPANFQSRNSSQTSSQSRAGRQRRATSESPPTSNASPQSRPPSRTPIKSKNTSQSPLMSSQTGSPSKILNPTESTPPSPTFSNHPSPMSKNQNQATSQSQLQTHPEKDFTDEMISKAPIEATIKPIAAASSPQSDPPSTIPTPMAAEEMTEKYKEALHSNPPMLNAKQSKSTATYQSNKNRAGASPQKPMASNGEGISMQKEIKNDISKLTQKMATEQGKPVSIITLIGENKGATMQLGSPKEGAVHIHRGYKFKPDDSTETTTNGEKSSKDKRPKEENTKEDHMTKTYMNSNSQGINNSVVFKSSITERNPGVHLTLTQNPTEPIKTTTKENQLVAHKAEANVTPSQKLTYETRIRRRCLRGLLMESSDSDPDNPEKPRRHGCHCSYGDMNKDKEIDLL</sequence>
<feature type="compositionally biased region" description="Polar residues" evidence="1">
    <location>
        <begin position="241"/>
        <end position="261"/>
    </location>
</feature>
<feature type="compositionally biased region" description="Low complexity" evidence="1">
    <location>
        <begin position="45"/>
        <end position="85"/>
    </location>
</feature>
<evidence type="ECO:0000256" key="1">
    <source>
        <dbReference type="SAM" id="MobiDB-lite"/>
    </source>
</evidence>
<dbReference type="PANTHER" id="PTHR33472">
    <property type="entry name" value="OS01G0106600 PROTEIN"/>
    <property type="match status" value="1"/>
</dbReference>
<feature type="compositionally biased region" description="Polar residues" evidence="1">
    <location>
        <begin position="86"/>
        <end position="132"/>
    </location>
</feature>
<feature type="region of interest" description="Disordered" evidence="1">
    <location>
        <begin position="1"/>
        <end position="352"/>
    </location>
</feature>